<name>A0A091CQL0_FUKDA</name>
<evidence type="ECO:0000256" key="2">
    <source>
        <dbReference type="ARBA" id="ARBA00022692"/>
    </source>
</evidence>
<evidence type="ECO:0000256" key="1">
    <source>
        <dbReference type="ARBA" id="ARBA00004394"/>
    </source>
</evidence>
<evidence type="ECO:0000313" key="8">
    <source>
        <dbReference type="EMBL" id="KFO19983.1"/>
    </source>
</evidence>
<keyword evidence="3" id="KW-1133">Transmembrane helix</keyword>
<protein>
    <submittedName>
        <fullName evidence="8">Golgin subfamily A member 5</fullName>
    </submittedName>
</protein>
<keyword evidence="4" id="KW-0333">Golgi apparatus</keyword>
<dbReference type="Proteomes" id="UP000028990">
    <property type="component" value="Unassembled WGS sequence"/>
</dbReference>
<evidence type="ECO:0000256" key="6">
    <source>
        <dbReference type="ARBA" id="ARBA00023136"/>
    </source>
</evidence>
<gene>
    <name evidence="8" type="ORF">H920_18610</name>
</gene>
<dbReference type="AlphaFoldDB" id="A0A091CQL0"/>
<comment type="subcellular location">
    <subcellularLocation>
        <location evidence="1">Golgi apparatus membrane</location>
    </subcellularLocation>
</comment>
<evidence type="ECO:0000313" key="9">
    <source>
        <dbReference type="Proteomes" id="UP000028990"/>
    </source>
</evidence>
<reference evidence="8 9" key="1">
    <citation type="submission" date="2013-11" db="EMBL/GenBank/DDBJ databases">
        <title>The Damaraland mole rat (Fukomys damarensis) genome and evolution of African mole rats.</title>
        <authorList>
            <person name="Gladyshev V.N."/>
            <person name="Fang X."/>
        </authorList>
    </citation>
    <scope>NUCLEOTIDE SEQUENCE [LARGE SCALE GENOMIC DNA]</scope>
    <source>
        <tissue evidence="8">Liver</tissue>
    </source>
</reference>
<sequence length="94" mass="11293">MELEELCHEKKMQREEIQKLMGQIHRLKSELQDMEAQEVLEAESREQLEDLQDRTAAQKSSKQELETESDHLQQEFHYREDNLVLNKEHICKAE</sequence>
<accession>A0A091CQL0</accession>
<feature type="region of interest" description="Disordered" evidence="7">
    <location>
        <begin position="45"/>
        <end position="73"/>
    </location>
</feature>
<evidence type="ECO:0000256" key="3">
    <source>
        <dbReference type="ARBA" id="ARBA00022989"/>
    </source>
</evidence>
<dbReference type="GO" id="GO:0000139">
    <property type="term" value="C:Golgi membrane"/>
    <property type="evidence" value="ECO:0007669"/>
    <property type="project" value="UniProtKB-SubCell"/>
</dbReference>
<evidence type="ECO:0000256" key="4">
    <source>
        <dbReference type="ARBA" id="ARBA00023034"/>
    </source>
</evidence>
<proteinExistence type="predicted"/>
<keyword evidence="5" id="KW-0175">Coiled coil</keyword>
<keyword evidence="2" id="KW-0812">Transmembrane</keyword>
<evidence type="ECO:0000256" key="7">
    <source>
        <dbReference type="SAM" id="MobiDB-lite"/>
    </source>
</evidence>
<dbReference type="InterPro" id="IPR019177">
    <property type="entry name" value="Golgin_subfamily_A_member_5"/>
</dbReference>
<dbReference type="Pfam" id="PF09787">
    <property type="entry name" value="Golgin_A5"/>
    <property type="match status" value="1"/>
</dbReference>
<dbReference type="EMBL" id="KN124866">
    <property type="protein sequence ID" value="KFO19983.1"/>
    <property type="molecule type" value="Genomic_DNA"/>
</dbReference>
<evidence type="ECO:0000256" key="5">
    <source>
        <dbReference type="ARBA" id="ARBA00023054"/>
    </source>
</evidence>
<dbReference type="GO" id="GO:0007030">
    <property type="term" value="P:Golgi organization"/>
    <property type="evidence" value="ECO:0007669"/>
    <property type="project" value="InterPro"/>
</dbReference>
<organism evidence="8 9">
    <name type="scientific">Fukomys damarensis</name>
    <name type="common">Damaraland mole rat</name>
    <name type="synonym">Cryptomys damarensis</name>
    <dbReference type="NCBI Taxonomy" id="885580"/>
    <lineage>
        <taxon>Eukaryota</taxon>
        <taxon>Metazoa</taxon>
        <taxon>Chordata</taxon>
        <taxon>Craniata</taxon>
        <taxon>Vertebrata</taxon>
        <taxon>Euteleostomi</taxon>
        <taxon>Mammalia</taxon>
        <taxon>Eutheria</taxon>
        <taxon>Euarchontoglires</taxon>
        <taxon>Glires</taxon>
        <taxon>Rodentia</taxon>
        <taxon>Hystricomorpha</taxon>
        <taxon>Bathyergidae</taxon>
        <taxon>Fukomys</taxon>
    </lineage>
</organism>
<keyword evidence="9" id="KW-1185">Reference proteome</keyword>
<feature type="compositionally biased region" description="Basic and acidic residues" evidence="7">
    <location>
        <begin position="61"/>
        <end position="73"/>
    </location>
</feature>
<keyword evidence="6" id="KW-0472">Membrane</keyword>